<keyword evidence="7 11" id="KW-0418">Kinase</keyword>
<dbReference type="GO" id="GO:0005886">
    <property type="term" value="C:plasma membrane"/>
    <property type="evidence" value="ECO:0007669"/>
    <property type="project" value="TreeGrafter"/>
</dbReference>
<evidence type="ECO:0000256" key="2">
    <source>
        <dbReference type="ARBA" id="ARBA00004141"/>
    </source>
</evidence>
<dbReference type="InterPro" id="IPR003594">
    <property type="entry name" value="HATPase_dom"/>
</dbReference>
<dbReference type="PANTHER" id="PTHR45528:SF8">
    <property type="entry name" value="HISTIDINE KINASE"/>
    <property type="match status" value="1"/>
</dbReference>
<dbReference type="AlphaFoldDB" id="A0A0D8I675"/>
<keyword evidence="12" id="KW-1185">Reference proteome</keyword>
<dbReference type="PROSITE" id="PS50109">
    <property type="entry name" value="HIS_KIN"/>
    <property type="match status" value="1"/>
</dbReference>
<dbReference type="Pfam" id="PF02518">
    <property type="entry name" value="HATPase_c"/>
    <property type="match status" value="1"/>
</dbReference>
<evidence type="ECO:0000256" key="4">
    <source>
        <dbReference type="ARBA" id="ARBA00022553"/>
    </source>
</evidence>
<evidence type="ECO:0000256" key="7">
    <source>
        <dbReference type="ARBA" id="ARBA00022777"/>
    </source>
</evidence>
<dbReference type="Pfam" id="PF00512">
    <property type="entry name" value="HisKA"/>
    <property type="match status" value="1"/>
</dbReference>
<dbReference type="CDD" id="cd00082">
    <property type="entry name" value="HisKA"/>
    <property type="match status" value="1"/>
</dbReference>
<keyword evidence="5" id="KW-0808">Transferase</keyword>
<dbReference type="PATRIC" id="fig|84022.5.peg.2579"/>
<reference evidence="11 12" key="1">
    <citation type="submission" date="2014-10" db="EMBL/GenBank/DDBJ databases">
        <title>Genome sequence of Clostridium aceticum DSM 1496.</title>
        <authorList>
            <person name="Poehlein A."/>
            <person name="Schiel-Bengelsdorf B."/>
            <person name="Gottschalk G."/>
            <person name="Duerre P."/>
            <person name="Daniel R."/>
        </authorList>
    </citation>
    <scope>NUCLEOTIDE SEQUENCE [LARGE SCALE GENOMIC DNA]</scope>
    <source>
        <strain evidence="11 12">DSM 1496</strain>
    </source>
</reference>
<keyword evidence="10" id="KW-0472">Membrane</keyword>
<keyword evidence="6" id="KW-0812">Transmembrane</keyword>
<keyword evidence="8" id="KW-1133">Transmembrane helix</keyword>
<dbReference type="InterPro" id="IPR005467">
    <property type="entry name" value="His_kinase_dom"/>
</dbReference>
<comment type="catalytic activity">
    <reaction evidence="1">
        <text>ATP + protein L-histidine = ADP + protein N-phospho-L-histidine.</text>
        <dbReference type="EC" id="2.7.13.3"/>
    </reaction>
</comment>
<evidence type="ECO:0000256" key="5">
    <source>
        <dbReference type="ARBA" id="ARBA00022679"/>
    </source>
</evidence>
<dbReference type="PANTHER" id="PTHR45528">
    <property type="entry name" value="SENSOR HISTIDINE KINASE CPXA"/>
    <property type="match status" value="1"/>
</dbReference>
<dbReference type="SUPFAM" id="SSF47384">
    <property type="entry name" value="Homodimeric domain of signal transducing histidine kinase"/>
    <property type="match status" value="1"/>
</dbReference>
<dbReference type="KEGG" id="cace:CACET_c26640"/>
<evidence type="ECO:0000256" key="6">
    <source>
        <dbReference type="ARBA" id="ARBA00022692"/>
    </source>
</evidence>
<dbReference type="SMART" id="SM00387">
    <property type="entry name" value="HATPase_c"/>
    <property type="match status" value="1"/>
</dbReference>
<dbReference type="InterPro" id="IPR036097">
    <property type="entry name" value="HisK_dim/P_sf"/>
</dbReference>
<dbReference type="InterPro" id="IPR050398">
    <property type="entry name" value="HssS/ArlS-like"/>
</dbReference>
<protein>
    <recommendedName>
        <fullName evidence="3">histidine kinase</fullName>
        <ecNumber evidence="3">2.7.13.3</ecNumber>
    </recommendedName>
</protein>
<dbReference type="InterPro" id="IPR003661">
    <property type="entry name" value="HisK_dim/P_dom"/>
</dbReference>
<proteinExistence type="predicted"/>
<evidence type="ECO:0000313" key="11">
    <source>
        <dbReference type="EMBL" id="AKL96109.1"/>
    </source>
</evidence>
<evidence type="ECO:0000313" key="12">
    <source>
        <dbReference type="Proteomes" id="UP000035704"/>
    </source>
</evidence>
<comment type="subcellular location">
    <subcellularLocation>
        <location evidence="2">Membrane</location>
        <topology evidence="2">Multi-pass membrane protein</topology>
    </subcellularLocation>
</comment>
<evidence type="ECO:0000256" key="8">
    <source>
        <dbReference type="ARBA" id="ARBA00022989"/>
    </source>
</evidence>
<dbReference type="InterPro" id="IPR036890">
    <property type="entry name" value="HATPase_C_sf"/>
</dbReference>
<evidence type="ECO:0000256" key="10">
    <source>
        <dbReference type="ARBA" id="ARBA00023136"/>
    </source>
</evidence>
<dbReference type="Gene3D" id="3.30.565.10">
    <property type="entry name" value="Histidine kinase-like ATPase, C-terminal domain"/>
    <property type="match status" value="1"/>
</dbReference>
<evidence type="ECO:0000256" key="3">
    <source>
        <dbReference type="ARBA" id="ARBA00012438"/>
    </source>
</evidence>
<dbReference type="SUPFAM" id="SSF55874">
    <property type="entry name" value="ATPase domain of HSP90 chaperone/DNA topoisomerase II/histidine kinase"/>
    <property type="match status" value="1"/>
</dbReference>
<name>A0A0D8I675_9CLOT</name>
<accession>A0A0D8I675</accession>
<organism evidence="11 12">
    <name type="scientific">Clostridium aceticum</name>
    <dbReference type="NCBI Taxonomy" id="84022"/>
    <lineage>
        <taxon>Bacteria</taxon>
        <taxon>Bacillati</taxon>
        <taxon>Bacillota</taxon>
        <taxon>Clostridia</taxon>
        <taxon>Eubacteriales</taxon>
        <taxon>Clostridiaceae</taxon>
        <taxon>Clostridium</taxon>
    </lineage>
</organism>
<dbReference type="SMART" id="SM00388">
    <property type="entry name" value="HisKA"/>
    <property type="match status" value="1"/>
</dbReference>
<dbReference type="GO" id="GO:0000155">
    <property type="term" value="F:phosphorelay sensor kinase activity"/>
    <property type="evidence" value="ECO:0007669"/>
    <property type="project" value="InterPro"/>
</dbReference>
<keyword evidence="9" id="KW-0902">Two-component regulatory system</keyword>
<dbReference type="STRING" id="84022.CACET_c26640"/>
<gene>
    <name evidence="11" type="ORF">CACET_c26640</name>
</gene>
<dbReference type="Proteomes" id="UP000035704">
    <property type="component" value="Chromosome"/>
</dbReference>
<dbReference type="RefSeq" id="WP_044826424.1">
    <property type="nucleotide sequence ID" value="NZ_CP009687.1"/>
</dbReference>
<dbReference type="EMBL" id="CP009687">
    <property type="protein sequence ID" value="AKL96109.1"/>
    <property type="molecule type" value="Genomic_DNA"/>
</dbReference>
<evidence type="ECO:0000256" key="9">
    <source>
        <dbReference type="ARBA" id="ARBA00023012"/>
    </source>
</evidence>
<dbReference type="EC" id="2.7.13.3" evidence="3"/>
<dbReference type="Gene3D" id="1.10.287.130">
    <property type="match status" value="1"/>
</dbReference>
<evidence type="ECO:0000256" key="1">
    <source>
        <dbReference type="ARBA" id="ARBA00000085"/>
    </source>
</evidence>
<sequence length="456" mass="52207">MGLKKSKKLRTIFIEYVVSLGALIMTLLLVNYSLFASASMVYPANYSEKVIQKNYEELRDSPKVTMDLLTPMSSFGVYSEDGHFLYGNFSLDNKEKNWDSYSKGDKSIGLSNYIISIAREKDILIINYPLTMQFRSERLRKVLPNAEVAIVFLVFLQLITIIVLWSNRFAKRVNSELKALLITTEKIQEQNLDFNVDNSNIEEIDMVLKGIDKMKNSLKIALEEQWLLEKQKREQVSALAHDIKTPLTIVKGNTELLKETELTKEQKNYCNYIKESSEQMDEYIQQLLTFTKKEIDKGHPNEKVKVIKVLNSLKNQSEALSKIKNINIVWEIDVEENLYIKGNENELERAMMNIIINAFDFSPNGSTIAIYGVADNYELTIQVIDQGNGFSKKMLRYGKEQFFMEKESRTKTGHHGLGLYIANTIITKYNGELALSNDENGGGAVTVKISIFQKDD</sequence>
<keyword evidence="4" id="KW-0597">Phosphoprotein</keyword>